<dbReference type="AlphaFoldDB" id="A0A2G8L5A6"/>
<gene>
    <name evidence="2" type="ORF">BSL78_07671</name>
</gene>
<evidence type="ECO:0000313" key="2">
    <source>
        <dbReference type="EMBL" id="PIK55443.1"/>
    </source>
</evidence>
<dbReference type="EMBL" id="MRZV01000215">
    <property type="protein sequence ID" value="PIK55443.1"/>
    <property type="molecule type" value="Genomic_DNA"/>
</dbReference>
<evidence type="ECO:0000256" key="1">
    <source>
        <dbReference type="SAM" id="MobiDB-lite"/>
    </source>
</evidence>
<accession>A0A2G8L5A6</accession>
<comment type="caution">
    <text evidence="2">The sequence shown here is derived from an EMBL/GenBank/DDBJ whole genome shotgun (WGS) entry which is preliminary data.</text>
</comment>
<feature type="region of interest" description="Disordered" evidence="1">
    <location>
        <begin position="106"/>
        <end position="125"/>
    </location>
</feature>
<evidence type="ECO:0000313" key="3">
    <source>
        <dbReference type="Proteomes" id="UP000230750"/>
    </source>
</evidence>
<name>A0A2G8L5A6_STIJA</name>
<organism evidence="2 3">
    <name type="scientific">Stichopus japonicus</name>
    <name type="common">Sea cucumber</name>
    <dbReference type="NCBI Taxonomy" id="307972"/>
    <lineage>
        <taxon>Eukaryota</taxon>
        <taxon>Metazoa</taxon>
        <taxon>Echinodermata</taxon>
        <taxon>Eleutherozoa</taxon>
        <taxon>Echinozoa</taxon>
        <taxon>Holothuroidea</taxon>
        <taxon>Aspidochirotacea</taxon>
        <taxon>Aspidochirotida</taxon>
        <taxon>Stichopodidae</taxon>
        <taxon>Apostichopus</taxon>
    </lineage>
</organism>
<sequence length="248" mass="27734">MASNFEQHMVKPASGTGFGSFKAELADILTEDIISQLAIYFNYPPVKYDLLKKDVGRNYLMVQYMEERGEIREIDITTLLRALEARKLHGTQKRVQTMFELHTGKRCTGDDQSMQQPEHQTGNMDLGLKGSLTSDLGGPTKHNPGKWRSSTCIVHLRGTTNTNKEGERIYPGASTRIIILWNTMPTAKSLVIHGLFATSVISSESLSSIPRLLSIEVQWRPSEPGFHLDCIRGKWISNSKEATTLEGP</sequence>
<reference evidence="2 3" key="1">
    <citation type="journal article" date="2017" name="PLoS Biol.">
        <title>The sea cucumber genome provides insights into morphological evolution and visceral regeneration.</title>
        <authorList>
            <person name="Zhang X."/>
            <person name="Sun L."/>
            <person name="Yuan J."/>
            <person name="Sun Y."/>
            <person name="Gao Y."/>
            <person name="Zhang L."/>
            <person name="Li S."/>
            <person name="Dai H."/>
            <person name="Hamel J.F."/>
            <person name="Liu C."/>
            <person name="Yu Y."/>
            <person name="Liu S."/>
            <person name="Lin W."/>
            <person name="Guo K."/>
            <person name="Jin S."/>
            <person name="Xu P."/>
            <person name="Storey K.B."/>
            <person name="Huan P."/>
            <person name="Zhang T."/>
            <person name="Zhou Y."/>
            <person name="Zhang J."/>
            <person name="Lin C."/>
            <person name="Li X."/>
            <person name="Xing L."/>
            <person name="Huo D."/>
            <person name="Sun M."/>
            <person name="Wang L."/>
            <person name="Mercier A."/>
            <person name="Li F."/>
            <person name="Yang H."/>
            <person name="Xiang J."/>
        </authorList>
    </citation>
    <scope>NUCLEOTIDE SEQUENCE [LARGE SCALE GENOMIC DNA]</scope>
    <source>
        <strain evidence="2">Shaxun</strain>
        <tissue evidence="2">Muscle</tissue>
    </source>
</reference>
<keyword evidence="3" id="KW-1185">Reference proteome</keyword>
<proteinExistence type="predicted"/>
<feature type="compositionally biased region" description="Polar residues" evidence="1">
    <location>
        <begin position="110"/>
        <end position="123"/>
    </location>
</feature>
<dbReference type="Proteomes" id="UP000230750">
    <property type="component" value="Unassembled WGS sequence"/>
</dbReference>
<protein>
    <submittedName>
        <fullName evidence="2">Uncharacterized protein</fullName>
    </submittedName>
</protein>